<dbReference type="Proteomes" id="UP000693970">
    <property type="component" value="Unassembled WGS sequence"/>
</dbReference>
<keyword evidence="3" id="KW-0862">Zinc</keyword>
<dbReference type="GO" id="GO:0061630">
    <property type="term" value="F:ubiquitin protein ligase activity"/>
    <property type="evidence" value="ECO:0007669"/>
    <property type="project" value="TreeGrafter"/>
</dbReference>
<dbReference type="CDD" id="cd16448">
    <property type="entry name" value="RING-H2"/>
    <property type="match status" value="1"/>
</dbReference>
<accession>A0A9K3L344</accession>
<dbReference type="OrthoDB" id="8062037at2759"/>
<dbReference type="AlphaFoldDB" id="A0A9K3L344"/>
<dbReference type="Pfam" id="PF13639">
    <property type="entry name" value="zf-RING_2"/>
    <property type="match status" value="1"/>
</dbReference>
<name>A0A9K3L344_9STRA</name>
<evidence type="ECO:0000259" key="6">
    <source>
        <dbReference type="PROSITE" id="PS50089"/>
    </source>
</evidence>
<evidence type="ECO:0000256" key="2">
    <source>
        <dbReference type="ARBA" id="ARBA00022771"/>
    </source>
</evidence>
<keyword evidence="8" id="KW-1185">Reference proteome</keyword>
<dbReference type="PROSITE" id="PS50089">
    <property type="entry name" value="ZF_RING_2"/>
    <property type="match status" value="1"/>
</dbReference>
<evidence type="ECO:0000313" key="8">
    <source>
        <dbReference type="Proteomes" id="UP000693970"/>
    </source>
</evidence>
<organism evidence="7 8">
    <name type="scientific">Nitzschia inconspicua</name>
    <dbReference type="NCBI Taxonomy" id="303405"/>
    <lineage>
        <taxon>Eukaryota</taxon>
        <taxon>Sar</taxon>
        <taxon>Stramenopiles</taxon>
        <taxon>Ochrophyta</taxon>
        <taxon>Bacillariophyta</taxon>
        <taxon>Bacillariophyceae</taxon>
        <taxon>Bacillariophycidae</taxon>
        <taxon>Bacillariales</taxon>
        <taxon>Bacillariaceae</taxon>
        <taxon>Nitzschia</taxon>
    </lineage>
</organism>
<dbReference type="GO" id="GO:0016567">
    <property type="term" value="P:protein ubiquitination"/>
    <property type="evidence" value="ECO:0007669"/>
    <property type="project" value="TreeGrafter"/>
</dbReference>
<dbReference type="GO" id="GO:0008270">
    <property type="term" value="F:zinc ion binding"/>
    <property type="evidence" value="ECO:0007669"/>
    <property type="project" value="UniProtKB-KW"/>
</dbReference>
<reference evidence="7" key="1">
    <citation type="journal article" date="2021" name="Sci. Rep.">
        <title>Diploid genomic architecture of Nitzschia inconspicua, an elite biomass production diatom.</title>
        <authorList>
            <person name="Oliver A."/>
            <person name="Podell S."/>
            <person name="Pinowska A."/>
            <person name="Traller J.C."/>
            <person name="Smith S.R."/>
            <person name="McClure R."/>
            <person name="Beliaev A."/>
            <person name="Bohutskyi P."/>
            <person name="Hill E.A."/>
            <person name="Rabines A."/>
            <person name="Zheng H."/>
            <person name="Allen L.Z."/>
            <person name="Kuo A."/>
            <person name="Grigoriev I.V."/>
            <person name="Allen A.E."/>
            <person name="Hazlebeck D."/>
            <person name="Allen E.E."/>
        </authorList>
    </citation>
    <scope>NUCLEOTIDE SEQUENCE</scope>
    <source>
        <strain evidence="7">Hildebrandi</strain>
    </source>
</reference>
<comment type="caution">
    <text evidence="7">The sequence shown here is derived from an EMBL/GenBank/DDBJ whole genome shotgun (WGS) entry which is preliminary data.</text>
</comment>
<evidence type="ECO:0000313" key="7">
    <source>
        <dbReference type="EMBL" id="KAG7354785.1"/>
    </source>
</evidence>
<keyword evidence="2 4" id="KW-0863">Zinc-finger</keyword>
<feature type="region of interest" description="Disordered" evidence="5">
    <location>
        <begin position="39"/>
        <end position="103"/>
    </location>
</feature>
<keyword evidence="1" id="KW-0479">Metal-binding</keyword>
<feature type="domain" description="RING-type" evidence="6">
    <location>
        <begin position="167"/>
        <end position="215"/>
    </location>
</feature>
<evidence type="ECO:0000256" key="5">
    <source>
        <dbReference type="SAM" id="MobiDB-lite"/>
    </source>
</evidence>
<reference evidence="7" key="2">
    <citation type="submission" date="2021-04" db="EMBL/GenBank/DDBJ databases">
        <authorList>
            <person name="Podell S."/>
        </authorList>
    </citation>
    <scope>NUCLEOTIDE SEQUENCE</scope>
    <source>
        <strain evidence="7">Hildebrandi</strain>
    </source>
</reference>
<proteinExistence type="predicted"/>
<dbReference type="InterPro" id="IPR001841">
    <property type="entry name" value="Znf_RING"/>
</dbReference>
<feature type="compositionally biased region" description="Low complexity" evidence="5">
    <location>
        <begin position="61"/>
        <end position="71"/>
    </location>
</feature>
<dbReference type="SMART" id="SM00184">
    <property type="entry name" value="RING"/>
    <property type="match status" value="1"/>
</dbReference>
<protein>
    <submittedName>
        <fullName evidence="7">Ring finger domain containing protein</fullName>
    </submittedName>
</protein>
<dbReference type="PANTHER" id="PTHR45969">
    <property type="entry name" value="RING ZINC FINGER PROTEIN-RELATED"/>
    <property type="match status" value="1"/>
</dbReference>
<gene>
    <name evidence="7" type="ORF">IV203_004141</name>
</gene>
<sequence length="253" mass="29438">MRQFLRALRSSTSRLRLSGNGNDEEVEELRESINAGYVSQMEESNHEEEEEDDEVKKLCQNNNDSSNDNNNTQHPCQARPVGDTSLEGLTRITKQDTKTERRHKYRQSFVRSNTIMTVTECDIILSDQENQEKEDENMDGYVYFDSDLYKGSLAIPRDKHPMVPNCCLICLEEYQPDECVVWSDQCEHAFHRDCIVKYFDKIQRKVADTPCPCCRATFTDLTVEIRAKKRSSRRRHVRTTTGAIIAGIPWFRR</sequence>
<evidence type="ECO:0000256" key="4">
    <source>
        <dbReference type="PROSITE-ProRule" id="PRU00175"/>
    </source>
</evidence>
<dbReference type="EMBL" id="JAGRRH010000016">
    <property type="protein sequence ID" value="KAG7354785.1"/>
    <property type="molecule type" value="Genomic_DNA"/>
</dbReference>
<dbReference type="PANTHER" id="PTHR45969:SF69">
    <property type="entry name" value="FINGER DOMAIN PROTEIN, PUTATIVE (AFU_ORTHOLOGUE AFUA_3G12190)-RELATED"/>
    <property type="match status" value="1"/>
</dbReference>
<evidence type="ECO:0000256" key="1">
    <source>
        <dbReference type="ARBA" id="ARBA00022723"/>
    </source>
</evidence>
<evidence type="ECO:0000256" key="3">
    <source>
        <dbReference type="ARBA" id="ARBA00022833"/>
    </source>
</evidence>